<evidence type="ECO:0000256" key="1">
    <source>
        <dbReference type="SAM" id="MobiDB-lite"/>
    </source>
</evidence>
<feature type="region of interest" description="Disordered" evidence="1">
    <location>
        <begin position="153"/>
        <end position="210"/>
    </location>
</feature>
<feature type="compositionally biased region" description="Polar residues" evidence="1">
    <location>
        <begin position="12"/>
        <end position="21"/>
    </location>
</feature>
<feature type="region of interest" description="Disordered" evidence="1">
    <location>
        <begin position="1"/>
        <end position="69"/>
    </location>
</feature>
<sequence length="230" mass="25348">MKASDEEDYGSFYTQRSSNVPRYNRYREYSPNRSHHQSSSSSNLGDPSPYMQPSRSYNRTPPYGTNGRNIVEYAPPPCCHQFYHPPPPPVPLHPSPSHFNTVPHPPLQYRDVPACATLNRSCITNRRQNPYSSYYTSESPYGDPRSEIYYTSTLTRHPRHSSSSRGYPSDNSDGKIYESASVAQGYHHGSTGNSSNISNSSSRPNYGSIGTSVSVSIGAVGAANSGIGNN</sequence>
<reference evidence="2" key="1">
    <citation type="submission" date="2021-06" db="EMBL/GenBank/DDBJ databases">
        <authorList>
            <person name="Hodson N. C."/>
            <person name="Mongue J. A."/>
            <person name="Jaron S. K."/>
        </authorList>
    </citation>
    <scope>NUCLEOTIDE SEQUENCE</scope>
</reference>
<comment type="caution">
    <text evidence="2">The sequence shown here is derived from an EMBL/GenBank/DDBJ whole genome shotgun (WGS) entry which is preliminary data.</text>
</comment>
<name>A0A8J2K4D9_9HEXA</name>
<proteinExistence type="predicted"/>
<keyword evidence="3" id="KW-1185">Reference proteome</keyword>
<evidence type="ECO:0000313" key="2">
    <source>
        <dbReference type="EMBL" id="CAG7733133.1"/>
    </source>
</evidence>
<gene>
    <name evidence="2" type="ORF">AFUS01_LOCUS21598</name>
</gene>
<dbReference type="Proteomes" id="UP000708208">
    <property type="component" value="Unassembled WGS sequence"/>
</dbReference>
<dbReference type="EMBL" id="CAJVCH010243573">
    <property type="protein sequence ID" value="CAG7733133.1"/>
    <property type="molecule type" value="Genomic_DNA"/>
</dbReference>
<evidence type="ECO:0000313" key="3">
    <source>
        <dbReference type="Proteomes" id="UP000708208"/>
    </source>
</evidence>
<feature type="non-terminal residue" evidence="2">
    <location>
        <position position="230"/>
    </location>
</feature>
<organism evidence="2 3">
    <name type="scientific">Allacma fusca</name>
    <dbReference type="NCBI Taxonomy" id="39272"/>
    <lineage>
        <taxon>Eukaryota</taxon>
        <taxon>Metazoa</taxon>
        <taxon>Ecdysozoa</taxon>
        <taxon>Arthropoda</taxon>
        <taxon>Hexapoda</taxon>
        <taxon>Collembola</taxon>
        <taxon>Symphypleona</taxon>
        <taxon>Sminthuridae</taxon>
        <taxon>Allacma</taxon>
    </lineage>
</organism>
<protein>
    <submittedName>
        <fullName evidence="2">Uncharacterized protein</fullName>
    </submittedName>
</protein>
<accession>A0A8J2K4D9</accession>
<feature type="compositionally biased region" description="Low complexity" evidence="1">
    <location>
        <begin position="193"/>
        <end position="210"/>
    </location>
</feature>
<dbReference type="AlphaFoldDB" id="A0A8J2K4D9"/>